<dbReference type="InterPro" id="IPR051801">
    <property type="entry name" value="GH28_Enzymes"/>
</dbReference>
<evidence type="ECO:0000259" key="5">
    <source>
        <dbReference type="Pfam" id="PF12708"/>
    </source>
</evidence>
<dbReference type="InterPro" id="IPR011050">
    <property type="entry name" value="Pectin_lyase_fold/virulence"/>
</dbReference>
<evidence type="ECO:0000313" key="10">
    <source>
        <dbReference type="Proteomes" id="UP000520291"/>
    </source>
</evidence>
<protein>
    <submittedName>
        <fullName evidence="7">Glycosyl hydrolases family 28</fullName>
    </submittedName>
</protein>
<feature type="domain" description="Rhamnogalacturonase A/B/Epimerase-like pectate lyase" evidence="5">
    <location>
        <begin position="146"/>
        <end position="189"/>
    </location>
</feature>
<evidence type="ECO:0000256" key="3">
    <source>
        <dbReference type="ARBA" id="ARBA00023295"/>
    </source>
</evidence>
<dbReference type="Pfam" id="PF12708">
    <property type="entry name" value="Pect-lyase_RHGA_epim"/>
    <property type="match status" value="1"/>
</dbReference>
<keyword evidence="2 4" id="KW-0378">Hydrolase</keyword>
<evidence type="ECO:0000256" key="2">
    <source>
        <dbReference type="ARBA" id="ARBA00022801"/>
    </source>
</evidence>
<evidence type="ECO:0000313" key="9">
    <source>
        <dbReference type="Proteomes" id="UP000283538"/>
    </source>
</evidence>
<dbReference type="AlphaFoldDB" id="A0A414MLH5"/>
<dbReference type="GO" id="GO:0005975">
    <property type="term" value="P:carbohydrate metabolic process"/>
    <property type="evidence" value="ECO:0007669"/>
    <property type="project" value="InterPro"/>
</dbReference>
<dbReference type="EMBL" id="JABAGL010000001">
    <property type="protein sequence ID" value="NME84644.1"/>
    <property type="molecule type" value="Genomic_DNA"/>
</dbReference>
<dbReference type="Proteomes" id="UP000520291">
    <property type="component" value="Unassembled WGS sequence"/>
</dbReference>
<dbReference type="EMBL" id="CP072227">
    <property type="protein sequence ID" value="QUT44639.1"/>
    <property type="molecule type" value="Genomic_DNA"/>
</dbReference>
<dbReference type="PANTHER" id="PTHR31339:SF9">
    <property type="entry name" value="PLASMIN AND FIBRONECTIN-BINDING PROTEIN A"/>
    <property type="match status" value="1"/>
</dbReference>
<evidence type="ECO:0000313" key="8">
    <source>
        <dbReference type="EMBL" id="RHF12931.1"/>
    </source>
</evidence>
<evidence type="ECO:0000313" key="6">
    <source>
        <dbReference type="EMBL" id="NME84644.1"/>
    </source>
</evidence>
<keyword evidence="3 4" id="KW-0326">Glycosidase</keyword>
<dbReference type="Proteomes" id="UP000679226">
    <property type="component" value="Chromosome"/>
</dbReference>
<dbReference type="InterPro" id="IPR024535">
    <property type="entry name" value="RHGA/B-epi-like_pectate_lyase"/>
</dbReference>
<dbReference type="GO" id="GO:0004650">
    <property type="term" value="F:polygalacturonase activity"/>
    <property type="evidence" value="ECO:0007669"/>
    <property type="project" value="InterPro"/>
</dbReference>
<comment type="similarity">
    <text evidence="1 4">Belongs to the glycosyl hydrolase 28 family.</text>
</comment>
<reference evidence="7" key="3">
    <citation type="journal article" date="2021" name="PLoS Genet.">
        <title>Mobile Type VI secretion system loci of the gut Bacteroidales display extensive intra-ecosystem transfer, multi-species spread and geographical clustering.</title>
        <authorList>
            <person name="Garcia-Bayona L."/>
            <person name="Coyne M.J."/>
            <person name="Comstock L.E."/>
        </authorList>
    </citation>
    <scope>NUCLEOTIDE SEQUENCE</scope>
    <source>
        <strain evidence="7">CL11T00C20</strain>
    </source>
</reference>
<reference evidence="8 9" key="1">
    <citation type="submission" date="2018-08" db="EMBL/GenBank/DDBJ databases">
        <title>A genome reference for cultivated species of the human gut microbiota.</title>
        <authorList>
            <person name="Zou Y."/>
            <person name="Xue W."/>
            <person name="Luo G."/>
        </authorList>
    </citation>
    <scope>NUCLEOTIDE SEQUENCE [LARGE SCALE GENOMIC DNA]</scope>
    <source>
        <strain evidence="8 9">AM26-26AC</strain>
    </source>
</reference>
<name>A0A414MLH5_9BACE</name>
<organism evidence="8 9">
    <name type="scientific">Bacteroides eggerthii</name>
    <dbReference type="NCBI Taxonomy" id="28111"/>
    <lineage>
        <taxon>Bacteria</taxon>
        <taxon>Pseudomonadati</taxon>
        <taxon>Bacteroidota</taxon>
        <taxon>Bacteroidia</taxon>
        <taxon>Bacteroidales</taxon>
        <taxon>Bacteroidaceae</taxon>
        <taxon>Bacteroides</taxon>
    </lineage>
</organism>
<dbReference type="EMBL" id="QSLA01000001">
    <property type="protein sequence ID" value="RHF12931.1"/>
    <property type="molecule type" value="Genomic_DNA"/>
</dbReference>
<proteinExistence type="inferred from homology"/>
<evidence type="ECO:0000256" key="4">
    <source>
        <dbReference type="RuleBase" id="RU361169"/>
    </source>
</evidence>
<dbReference type="InterPro" id="IPR000743">
    <property type="entry name" value="Glyco_hydro_28"/>
</dbReference>
<dbReference type="PROSITE" id="PS51257">
    <property type="entry name" value="PROKAR_LIPOPROTEIN"/>
    <property type="match status" value="1"/>
</dbReference>
<sequence length="503" mass="56513">MNKYVKTLFSIIIAGFLFIACEPVNEPRLLPALGDEPLSKEFCVSVNGVKAAVEKMAKLDIPIHYTQVVCNGKASMKIVVTVQEDIQSYRISPLRKGIQGEVVGNELTFTVDGPGFFVVKINNMEDLYLLINPFIDYQAELKNQTFVNIKDYDIDSTGNTLCTEKIQQAIDETAKKGGVLYFPKGIYRTGQLNMRSNLSLFLADDALLMGSVNPNDYQEKCLIRIDSVDHFRILGYGTIDGAGWSGLRKNGAREFYLVYASNCKDIVFDGVVLRDPTFWNTRVYRSEQVHFRNLKVLNNRPVRNWTNTDGIDFDSSKDCSLINAVIHAGDDNVVVKGLDNERVWTTENILFDRILTMSNSAAAKIGTETCVKKFSNITFSNIDVMKCKRAMVINAFDSTHIEKVRFENFYIESFEFPGNEAPRLIDFEITNKSWRECTGNSTIDGVEVKNIHILSDMDGVESQILGKDAQYCVRNVNITGCTVQGKPISVEGGMNLKINEFVK</sequence>
<dbReference type="SUPFAM" id="SSF51126">
    <property type="entry name" value="Pectin lyase-like"/>
    <property type="match status" value="1"/>
</dbReference>
<evidence type="ECO:0000256" key="1">
    <source>
        <dbReference type="ARBA" id="ARBA00008834"/>
    </source>
</evidence>
<evidence type="ECO:0000313" key="7">
    <source>
        <dbReference type="EMBL" id="QUT44639.1"/>
    </source>
</evidence>
<dbReference type="KEGG" id="beg:INE88_01440"/>
<dbReference type="PANTHER" id="PTHR31339">
    <property type="entry name" value="PECTIN LYASE-RELATED"/>
    <property type="match status" value="1"/>
</dbReference>
<dbReference type="InterPro" id="IPR012334">
    <property type="entry name" value="Pectin_lyas_fold"/>
</dbReference>
<dbReference type="Pfam" id="PF00295">
    <property type="entry name" value="Glyco_hydro_28"/>
    <property type="match status" value="1"/>
</dbReference>
<gene>
    <name evidence="8" type="ORF">DW701_01605</name>
    <name evidence="6" type="ORF">HF841_01135</name>
    <name evidence="7" type="ORF">INE88_01440</name>
</gene>
<dbReference type="Gene3D" id="2.160.20.10">
    <property type="entry name" value="Single-stranded right-handed beta-helix, Pectin lyase-like"/>
    <property type="match status" value="1"/>
</dbReference>
<dbReference type="RefSeq" id="WP_004293061.1">
    <property type="nucleotide sequence ID" value="NZ_CP072227.1"/>
</dbReference>
<reference evidence="6 10" key="2">
    <citation type="submission" date="2020-04" db="EMBL/GenBank/DDBJ databases">
        <authorList>
            <person name="Hitch T.C.A."/>
            <person name="Wylensek D."/>
            <person name="Clavel T."/>
        </authorList>
    </citation>
    <scope>NUCLEOTIDE SEQUENCE [LARGE SCALE GENOMIC DNA]</scope>
    <source>
        <strain evidence="6 10">WCA3-601-WT-5E</strain>
    </source>
</reference>
<dbReference type="Proteomes" id="UP000283538">
    <property type="component" value="Unassembled WGS sequence"/>
</dbReference>
<accession>A0A414MLH5</accession>